<comment type="subcellular location">
    <subcellularLocation>
        <location evidence="4">Cytoplasm</location>
    </subcellularLocation>
</comment>
<dbReference type="FunFam" id="3.30.160.20:FF:000010">
    <property type="entry name" value="Peptide chain release factor 2"/>
    <property type="match status" value="1"/>
</dbReference>
<dbReference type="SMART" id="SM00937">
    <property type="entry name" value="PCRF"/>
    <property type="match status" value="1"/>
</dbReference>
<evidence type="ECO:0000313" key="7">
    <source>
        <dbReference type="EMBL" id="MBZ0155355.1"/>
    </source>
</evidence>
<keyword evidence="3 4" id="KW-0648">Protein biosynthesis</keyword>
<dbReference type="PROSITE" id="PS00745">
    <property type="entry name" value="RF_PROK_I"/>
    <property type="match status" value="1"/>
</dbReference>
<dbReference type="Gene3D" id="3.30.160.20">
    <property type="match status" value="1"/>
</dbReference>
<comment type="similarity">
    <text evidence="1 4">Belongs to the prokaryotic/mitochondrial release factor family.</text>
</comment>
<dbReference type="HAMAP" id="MF_00094">
    <property type="entry name" value="Rel_fac_2"/>
    <property type="match status" value="1"/>
</dbReference>
<comment type="function">
    <text evidence="4">Peptide chain release factor 2 directs the termination of translation in response to the peptide chain termination codons UGA and UAA.</text>
</comment>
<keyword evidence="2 4" id="KW-0488">Methylation</keyword>
<dbReference type="GO" id="GO:0016149">
    <property type="term" value="F:translation release factor activity, codon specific"/>
    <property type="evidence" value="ECO:0007669"/>
    <property type="project" value="UniProtKB-UniRule"/>
</dbReference>
<dbReference type="Pfam" id="PF03462">
    <property type="entry name" value="PCRF"/>
    <property type="match status" value="1"/>
</dbReference>
<proteinExistence type="inferred from homology"/>
<dbReference type="Proteomes" id="UP000705867">
    <property type="component" value="Unassembled WGS sequence"/>
</dbReference>
<organism evidence="7 8">
    <name type="scientific">Candidatus Nitrobium versatile</name>
    <dbReference type="NCBI Taxonomy" id="2884831"/>
    <lineage>
        <taxon>Bacteria</taxon>
        <taxon>Pseudomonadati</taxon>
        <taxon>Nitrospirota</taxon>
        <taxon>Nitrospiria</taxon>
        <taxon>Nitrospirales</taxon>
        <taxon>Nitrospiraceae</taxon>
        <taxon>Candidatus Nitrobium</taxon>
    </lineage>
</organism>
<evidence type="ECO:0000256" key="2">
    <source>
        <dbReference type="ARBA" id="ARBA00022481"/>
    </source>
</evidence>
<evidence type="ECO:0000256" key="3">
    <source>
        <dbReference type="ARBA" id="ARBA00022917"/>
    </source>
</evidence>
<dbReference type="Pfam" id="PF00472">
    <property type="entry name" value="RF-1"/>
    <property type="match status" value="1"/>
</dbReference>
<dbReference type="EMBL" id="JAIOIV010000030">
    <property type="protein sequence ID" value="MBZ0155355.1"/>
    <property type="molecule type" value="Genomic_DNA"/>
</dbReference>
<comment type="caution">
    <text evidence="7">The sequence shown here is derived from an EMBL/GenBank/DDBJ whole genome shotgun (WGS) entry which is preliminary data.</text>
</comment>
<dbReference type="InterPro" id="IPR000352">
    <property type="entry name" value="Pep_chain_release_fac_I"/>
</dbReference>
<dbReference type="Gene3D" id="1.20.58.410">
    <property type="entry name" value="Release factor"/>
    <property type="match status" value="1"/>
</dbReference>
<dbReference type="InterPro" id="IPR045853">
    <property type="entry name" value="Pep_chain_release_fac_I_sf"/>
</dbReference>
<protein>
    <recommendedName>
        <fullName evidence="4 5">Peptide chain release factor 2</fullName>
        <shortName evidence="4">RF-2</shortName>
    </recommendedName>
</protein>
<dbReference type="PANTHER" id="PTHR43116">
    <property type="entry name" value="PEPTIDE CHAIN RELEASE FACTOR 2"/>
    <property type="match status" value="1"/>
</dbReference>
<dbReference type="Gene3D" id="3.30.70.1660">
    <property type="match status" value="1"/>
</dbReference>
<accession>A0A953M0L5</accession>
<evidence type="ECO:0000256" key="5">
    <source>
        <dbReference type="NCBIfam" id="TIGR00020"/>
    </source>
</evidence>
<dbReference type="AlphaFoldDB" id="A0A953M0L5"/>
<comment type="PTM">
    <text evidence="4">Methylated by PrmC. Methylation increases the termination efficiency of RF2.</text>
</comment>
<dbReference type="InterPro" id="IPR004374">
    <property type="entry name" value="PrfB"/>
</dbReference>
<dbReference type="NCBIfam" id="TIGR00020">
    <property type="entry name" value="prfB"/>
    <property type="match status" value="1"/>
</dbReference>
<evidence type="ECO:0000256" key="4">
    <source>
        <dbReference type="HAMAP-Rule" id="MF_00094"/>
    </source>
</evidence>
<evidence type="ECO:0000313" key="8">
    <source>
        <dbReference type="Proteomes" id="UP000705867"/>
    </source>
</evidence>
<evidence type="ECO:0000256" key="1">
    <source>
        <dbReference type="ARBA" id="ARBA00010835"/>
    </source>
</evidence>
<reference evidence="7" key="2">
    <citation type="submission" date="2021-08" db="EMBL/GenBank/DDBJ databases">
        <authorList>
            <person name="Dalcin Martins P."/>
        </authorList>
    </citation>
    <scope>NUCLEOTIDE SEQUENCE</scope>
    <source>
        <strain evidence="7">MAG_39</strain>
    </source>
</reference>
<feature type="modified residue" description="N5-methylglutamine" evidence="4">
    <location>
        <position position="252"/>
    </location>
</feature>
<evidence type="ECO:0000259" key="6">
    <source>
        <dbReference type="PROSITE" id="PS00745"/>
    </source>
</evidence>
<sequence>MLLQNELKEDIEKVKEKMLALRGYFDVAAQKENLEKIEKELSSEEVWSFPERIRELQKKKADIQDAIQPVETALEKIHYLEESIGILGEDEGDIFLEEIKKEIDALKRETEEIELRLLLSGEVDKNNAIVTIHPGAGGTESQDWTQMLMRMYLRWTERHRFKVEIADLQPGDEAGVKSVTFTVEGPYAYGYLKGEAGIHRLVRISPFDANKRRHTSFSAVLVYPEIEDDVKIDIREEDLKIDTFRASGAGGQHVNKVSSAVRITHIPSGIIISCQSERSQHRNRELAMKILKSRLYDASLKEREKKMDTIIGDKKGISWGNQIRSYVLQPYRLVKDHRTNVEAGNVDAVLDGDIDLFIKGFLNSAGSRPSL</sequence>
<feature type="domain" description="Prokaryotic-type class I peptide chain release factors" evidence="6">
    <location>
        <begin position="245"/>
        <end position="261"/>
    </location>
</feature>
<dbReference type="InterPro" id="IPR005139">
    <property type="entry name" value="PCRF"/>
</dbReference>
<keyword evidence="4" id="KW-0963">Cytoplasm</keyword>
<reference evidence="7" key="1">
    <citation type="journal article" date="2021" name="bioRxiv">
        <title>Unraveling nitrogen, sulfur and carbon metabolic pathways and microbial community transcriptional responses to substrate deprivation and toxicity stresses in a bioreactor mimicking anoxic brackish coastal sediment conditions.</title>
        <authorList>
            <person name="Martins P.D."/>
            <person name="Echeveste M.J."/>
            <person name="Arshad A."/>
            <person name="Kurth J."/>
            <person name="Ouboter H."/>
            <person name="Jetten M.S.M."/>
            <person name="Welte C.U."/>
        </authorList>
    </citation>
    <scope>NUCLEOTIDE SEQUENCE</scope>
    <source>
        <strain evidence="7">MAG_39</strain>
    </source>
</reference>
<dbReference type="PANTHER" id="PTHR43116:SF3">
    <property type="entry name" value="CLASS I PEPTIDE CHAIN RELEASE FACTOR"/>
    <property type="match status" value="1"/>
</dbReference>
<name>A0A953M0L5_9BACT</name>
<dbReference type="SUPFAM" id="SSF75620">
    <property type="entry name" value="Release factor"/>
    <property type="match status" value="1"/>
</dbReference>
<gene>
    <name evidence="4 7" type="primary">prfB</name>
    <name evidence="7" type="ORF">K8I29_03960</name>
</gene>
<dbReference type="GO" id="GO:0005737">
    <property type="term" value="C:cytoplasm"/>
    <property type="evidence" value="ECO:0007669"/>
    <property type="project" value="UniProtKB-SubCell"/>
</dbReference>